<dbReference type="KEGG" id="mfo:Metfor_1569"/>
<dbReference type="STRING" id="593750.Metfor_1569"/>
<organism evidence="1 2">
    <name type="scientific">Methanoregula formicica (strain DSM 22288 / NBRC 105244 / SMSP)</name>
    <dbReference type="NCBI Taxonomy" id="593750"/>
    <lineage>
        <taxon>Archaea</taxon>
        <taxon>Methanobacteriati</taxon>
        <taxon>Methanobacteriota</taxon>
        <taxon>Stenosarchaea group</taxon>
        <taxon>Methanomicrobia</taxon>
        <taxon>Methanomicrobiales</taxon>
        <taxon>Methanoregulaceae</taxon>
        <taxon>Methanoregula</taxon>
    </lineage>
</organism>
<accession>L0HHP2</accession>
<dbReference type="AlphaFoldDB" id="L0HHP2"/>
<keyword evidence="2" id="KW-1185">Reference proteome</keyword>
<reference evidence="1 2" key="2">
    <citation type="journal article" date="2014" name="Genome Announc.">
        <title>Complete Genome Sequence of Methanoregula formicica SMSPT, a Mesophilic Hydrogenotrophic Methanogen Isolated from a Methanogenic Upflow Anaerobic Sludge Blanket Reactor.</title>
        <authorList>
            <person name="Yamamoto K."/>
            <person name="Tamaki H."/>
            <person name="Cadillo-Quiroz H."/>
            <person name="Imachi H."/>
            <person name="Kyrpides N."/>
            <person name="Woyke T."/>
            <person name="Goodwin L."/>
            <person name="Zinder S.H."/>
            <person name="Kamagata Y."/>
            <person name="Liu W.T."/>
        </authorList>
    </citation>
    <scope>NUCLEOTIDE SEQUENCE [LARGE SCALE GENOMIC DNA]</scope>
    <source>
        <strain evidence="2">DSM 22288 / NBRC 105244 / SMSP</strain>
    </source>
</reference>
<evidence type="ECO:0000313" key="2">
    <source>
        <dbReference type="Proteomes" id="UP000010824"/>
    </source>
</evidence>
<dbReference type="NCBIfam" id="TIGR03831">
    <property type="entry name" value="YgiT_finger"/>
    <property type="match status" value="1"/>
</dbReference>
<dbReference type="RefSeq" id="WP_015285562.1">
    <property type="nucleotide sequence ID" value="NC_019943.1"/>
</dbReference>
<dbReference type="InParanoid" id="L0HHP2"/>
<name>L0HHP2_METFS</name>
<reference evidence="2" key="1">
    <citation type="submission" date="2011-12" db="EMBL/GenBank/DDBJ databases">
        <title>Complete sequence of Methanoregula formicicum SMSP.</title>
        <authorList>
            <person name="Lucas S."/>
            <person name="Han J."/>
            <person name="Lapidus A."/>
            <person name="Cheng J.-F."/>
            <person name="Goodwin L."/>
            <person name="Pitluck S."/>
            <person name="Peters L."/>
            <person name="Ovchinnikova G."/>
            <person name="Teshima H."/>
            <person name="Detter J.C."/>
            <person name="Han C."/>
            <person name="Tapia R."/>
            <person name="Land M."/>
            <person name="Hauser L."/>
            <person name="Kyrpides N."/>
            <person name="Ivanova N."/>
            <person name="Pagani I."/>
            <person name="Imachi H."/>
            <person name="Tamaki H."/>
            <person name="Sekiguchi Y."/>
            <person name="Kamagata Y."/>
            <person name="Cadillo-Quiroz H."/>
            <person name="Zinder S."/>
            <person name="Liu W.-T."/>
            <person name="Woyke T."/>
        </authorList>
    </citation>
    <scope>NUCLEOTIDE SEQUENCE [LARGE SCALE GENOMIC DNA]</scope>
    <source>
        <strain evidence="2">DSM 22288 / NBRC 105244 / SMSP</strain>
    </source>
</reference>
<protein>
    <submittedName>
        <fullName evidence="1">YgiT-type zinc finger domain protein</fullName>
    </submittedName>
</protein>
<dbReference type="Proteomes" id="UP000010824">
    <property type="component" value="Chromosome"/>
</dbReference>
<dbReference type="OrthoDB" id="120029at2157"/>
<dbReference type="EMBL" id="CP003167">
    <property type="protein sequence ID" value="AGB02599.1"/>
    <property type="molecule type" value="Genomic_DNA"/>
</dbReference>
<sequence>MIPDRCSFCKGKLRKGTTEFLTHAAGEVIVIKDVPAYVCEQCGEAYYTADTSRKIDGVMRDAHQKKLCMRPLPAGEVSLKG</sequence>
<dbReference type="InterPro" id="IPR022453">
    <property type="entry name" value="Znf_MqsA-type"/>
</dbReference>
<dbReference type="Gene3D" id="3.10.20.860">
    <property type="match status" value="1"/>
</dbReference>
<dbReference type="eggNOG" id="arCOG06833">
    <property type="taxonomic scope" value="Archaea"/>
</dbReference>
<gene>
    <name evidence="1" type="ordered locus">Metfor_1569</name>
</gene>
<evidence type="ECO:0000313" key="1">
    <source>
        <dbReference type="EMBL" id="AGB02599.1"/>
    </source>
</evidence>
<dbReference type="CDD" id="cd12870">
    <property type="entry name" value="MqsA"/>
    <property type="match status" value="1"/>
</dbReference>
<dbReference type="GeneID" id="14307958"/>
<dbReference type="HOGENOM" id="CLU_174612_1_0_2"/>
<proteinExistence type="predicted"/>